<evidence type="ECO:0008006" key="3">
    <source>
        <dbReference type="Google" id="ProtNLM"/>
    </source>
</evidence>
<comment type="caution">
    <text evidence="1">The sequence shown here is derived from an EMBL/GenBank/DDBJ whole genome shotgun (WGS) entry which is preliminary data.</text>
</comment>
<dbReference type="RefSeq" id="WP_283442184.1">
    <property type="nucleotide sequence ID" value="NZ_FXUL01000006.1"/>
</dbReference>
<name>A0ABY1Q738_9BURK</name>
<proteinExistence type="predicted"/>
<organism evidence="1 2">
    <name type="scientific">Noviherbaspirillum suwonense</name>
    <dbReference type="NCBI Taxonomy" id="1224511"/>
    <lineage>
        <taxon>Bacteria</taxon>
        <taxon>Pseudomonadati</taxon>
        <taxon>Pseudomonadota</taxon>
        <taxon>Betaproteobacteria</taxon>
        <taxon>Burkholderiales</taxon>
        <taxon>Oxalobacteraceae</taxon>
        <taxon>Noviherbaspirillum</taxon>
    </lineage>
</organism>
<keyword evidence="2" id="KW-1185">Reference proteome</keyword>
<sequence length="218" mass="25173">MKEESSKSLTAATEPKVDTSMADIPISLRKIFHESPLLKSLLDRHGLEAREMLINTVDLQNNPLRKDELEKFLERINKEDYLIEVEQAGIEQAIKEWESKATPTAIDYKIQQDNITALQDQLKAIDEKTSQLLNIASMTLYRKQSVPKVKEKPKRVWDESALRRLLEEYNQPNATHDTLAQKYGVTRQFIARLIKKAKEEFAPYKAKAMTMPWSSSKK</sequence>
<protein>
    <recommendedName>
        <fullName evidence="3">Mor transcription activator domain-containing protein</fullName>
    </recommendedName>
</protein>
<dbReference type="Proteomes" id="UP001158049">
    <property type="component" value="Unassembled WGS sequence"/>
</dbReference>
<accession>A0ABY1Q738</accession>
<reference evidence="1 2" key="1">
    <citation type="submission" date="2017-05" db="EMBL/GenBank/DDBJ databases">
        <authorList>
            <person name="Varghese N."/>
            <person name="Submissions S."/>
        </authorList>
    </citation>
    <scope>NUCLEOTIDE SEQUENCE [LARGE SCALE GENOMIC DNA]</scope>
    <source>
        <strain evidence="1 2">DSM 26001</strain>
    </source>
</reference>
<gene>
    <name evidence="1" type="ORF">SAMN06295970_10671</name>
</gene>
<dbReference type="EMBL" id="FXUL01000006">
    <property type="protein sequence ID" value="SMP59405.1"/>
    <property type="molecule type" value="Genomic_DNA"/>
</dbReference>
<evidence type="ECO:0000313" key="1">
    <source>
        <dbReference type="EMBL" id="SMP59405.1"/>
    </source>
</evidence>
<evidence type="ECO:0000313" key="2">
    <source>
        <dbReference type="Proteomes" id="UP001158049"/>
    </source>
</evidence>